<proteinExistence type="predicted"/>
<reference evidence="2" key="1">
    <citation type="journal article" date="2019" name="Int. J. Syst. Evol. Microbiol.">
        <title>The Global Catalogue of Microorganisms (GCM) 10K type strain sequencing project: providing services to taxonomists for standard genome sequencing and annotation.</title>
        <authorList>
            <consortium name="The Broad Institute Genomics Platform"/>
            <consortium name="The Broad Institute Genome Sequencing Center for Infectious Disease"/>
            <person name="Wu L."/>
            <person name="Ma J."/>
        </authorList>
    </citation>
    <scope>NUCLEOTIDE SEQUENCE [LARGE SCALE GENOMIC DNA]</scope>
    <source>
        <strain evidence="2">CGMCC 1.15288</strain>
    </source>
</reference>
<dbReference type="EMBL" id="BMIA01000001">
    <property type="protein sequence ID" value="GGH24089.1"/>
    <property type="molecule type" value="Genomic_DNA"/>
</dbReference>
<comment type="caution">
    <text evidence="1">The sequence shown here is derived from an EMBL/GenBank/DDBJ whole genome shotgun (WGS) entry which is preliminary data.</text>
</comment>
<keyword evidence="2" id="KW-1185">Reference proteome</keyword>
<dbReference type="Proteomes" id="UP000600214">
    <property type="component" value="Unassembled WGS sequence"/>
</dbReference>
<organism evidence="1 2">
    <name type="scientific">Dyadobacter endophyticus</name>
    <dbReference type="NCBI Taxonomy" id="1749036"/>
    <lineage>
        <taxon>Bacteria</taxon>
        <taxon>Pseudomonadati</taxon>
        <taxon>Bacteroidota</taxon>
        <taxon>Cytophagia</taxon>
        <taxon>Cytophagales</taxon>
        <taxon>Spirosomataceae</taxon>
        <taxon>Dyadobacter</taxon>
    </lineage>
</organism>
<accession>A0ABQ1YGT2</accession>
<name>A0ABQ1YGT2_9BACT</name>
<evidence type="ECO:0000313" key="2">
    <source>
        <dbReference type="Proteomes" id="UP000600214"/>
    </source>
</evidence>
<sequence>MCLCQSERSAYVGLGVVEDSQNRKTLEYPQKIGRRERRLPICLLTPQKMKSFEFAIGISLRPIDNTNKINNT</sequence>
<gene>
    <name evidence="1" type="ORF">GCM10007423_07230</name>
</gene>
<evidence type="ECO:0000313" key="1">
    <source>
        <dbReference type="EMBL" id="GGH24089.1"/>
    </source>
</evidence>
<protein>
    <submittedName>
        <fullName evidence="1">Uncharacterized protein</fullName>
    </submittedName>
</protein>